<proteinExistence type="predicted"/>
<evidence type="ECO:0000313" key="1">
    <source>
        <dbReference type="EMBL" id="KIK19330.1"/>
    </source>
</evidence>
<keyword evidence="2" id="KW-1185">Reference proteome</keyword>
<organism evidence="1 2">
    <name type="scientific">Pisolithus microcarpus 441</name>
    <dbReference type="NCBI Taxonomy" id="765257"/>
    <lineage>
        <taxon>Eukaryota</taxon>
        <taxon>Fungi</taxon>
        <taxon>Dikarya</taxon>
        <taxon>Basidiomycota</taxon>
        <taxon>Agaricomycotina</taxon>
        <taxon>Agaricomycetes</taxon>
        <taxon>Agaricomycetidae</taxon>
        <taxon>Boletales</taxon>
        <taxon>Sclerodermatineae</taxon>
        <taxon>Pisolithaceae</taxon>
        <taxon>Pisolithus</taxon>
    </lineage>
</organism>
<reference evidence="2" key="2">
    <citation type="submission" date="2015-01" db="EMBL/GenBank/DDBJ databases">
        <title>Evolutionary Origins and Diversification of the Mycorrhizal Mutualists.</title>
        <authorList>
            <consortium name="DOE Joint Genome Institute"/>
            <consortium name="Mycorrhizal Genomics Consortium"/>
            <person name="Kohler A."/>
            <person name="Kuo A."/>
            <person name="Nagy L.G."/>
            <person name="Floudas D."/>
            <person name="Copeland A."/>
            <person name="Barry K.W."/>
            <person name="Cichocki N."/>
            <person name="Veneault-Fourrey C."/>
            <person name="LaButti K."/>
            <person name="Lindquist E.A."/>
            <person name="Lipzen A."/>
            <person name="Lundell T."/>
            <person name="Morin E."/>
            <person name="Murat C."/>
            <person name="Riley R."/>
            <person name="Ohm R."/>
            <person name="Sun H."/>
            <person name="Tunlid A."/>
            <person name="Henrissat B."/>
            <person name="Grigoriev I.V."/>
            <person name="Hibbett D.S."/>
            <person name="Martin F."/>
        </authorList>
    </citation>
    <scope>NUCLEOTIDE SEQUENCE [LARGE SCALE GENOMIC DNA]</scope>
    <source>
        <strain evidence="2">441</strain>
    </source>
</reference>
<dbReference type="EMBL" id="KN833786">
    <property type="protein sequence ID" value="KIK19330.1"/>
    <property type="molecule type" value="Genomic_DNA"/>
</dbReference>
<gene>
    <name evidence="1" type="ORF">PISMIDRAFT_155372</name>
</gene>
<dbReference type="Proteomes" id="UP000054018">
    <property type="component" value="Unassembled WGS sequence"/>
</dbReference>
<accession>A0A0C9Y3Q6</accession>
<name>A0A0C9Y3Q6_9AGAM</name>
<sequence length="61" mass="6506">MSQYDYYSGGSGGGYVAGSPHGGANSPGGFGRVRHSNTMLRAFTEATAMRRKVKRHTPCVQ</sequence>
<protein>
    <submittedName>
        <fullName evidence="1">Uncharacterized protein</fullName>
    </submittedName>
</protein>
<evidence type="ECO:0000313" key="2">
    <source>
        <dbReference type="Proteomes" id="UP000054018"/>
    </source>
</evidence>
<reference evidence="1 2" key="1">
    <citation type="submission" date="2014-04" db="EMBL/GenBank/DDBJ databases">
        <authorList>
            <consortium name="DOE Joint Genome Institute"/>
            <person name="Kuo A."/>
            <person name="Kohler A."/>
            <person name="Costa M.D."/>
            <person name="Nagy L.G."/>
            <person name="Floudas D."/>
            <person name="Copeland A."/>
            <person name="Barry K.W."/>
            <person name="Cichocki N."/>
            <person name="Veneault-Fourrey C."/>
            <person name="LaButti K."/>
            <person name="Lindquist E.A."/>
            <person name="Lipzen A."/>
            <person name="Lundell T."/>
            <person name="Morin E."/>
            <person name="Murat C."/>
            <person name="Sun H."/>
            <person name="Tunlid A."/>
            <person name="Henrissat B."/>
            <person name="Grigoriev I.V."/>
            <person name="Hibbett D.S."/>
            <person name="Martin F."/>
            <person name="Nordberg H.P."/>
            <person name="Cantor M.N."/>
            <person name="Hua S.X."/>
        </authorList>
    </citation>
    <scope>NUCLEOTIDE SEQUENCE [LARGE SCALE GENOMIC DNA]</scope>
    <source>
        <strain evidence="1 2">441</strain>
    </source>
</reference>
<dbReference type="HOGENOM" id="CLU_2923514_0_0_1"/>
<dbReference type="AlphaFoldDB" id="A0A0C9Y3Q6"/>